<dbReference type="OrthoDB" id="4892971at2759"/>
<dbReference type="NCBIfam" id="TIGR02118">
    <property type="entry name" value="EthD family reductase"/>
    <property type="match status" value="1"/>
</dbReference>
<evidence type="ECO:0000256" key="1">
    <source>
        <dbReference type="ARBA" id="ARBA00005986"/>
    </source>
</evidence>
<keyword evidence="3" id="KW-1185">Reference proteome</keyword>
<dbReference type="Gene3D" id="3.30.70.100">
    <property type="match status" value="1"/>
</dbReference>
<dbReference type="InterPro" id="IPR011008">
    <property type="entry name" value="Dimeric_a/b-barrel"/>
</dbReference>
<dbReference type="PANTHER" id="PTHR40260:SF2">
    <property type="entry name" value="BLR8190 PROTEIN"/>
    <property type="match status" value="1"/>
</dbReference>
<protein>
    <recommendedName>
        <fullName evidence="4">EthD domain-containing protein</fullName>
    </recommendedName>
</protein>
<accession>A0A9P8QFG3</accession>
<comment type="similarity">
    <text evidence="1">Belongs to the tpcK family.</text>
</comment>
<sequence>MASNVTVLYKQAAEGEYFDMEYYVNSHMPLVDKLWAPFGLKSWEVIKFGPEAPFYGGALMTWEKAGDAAKMAVAPESQPLYDDVPNFTNLKPIVMTASIESRWDMK</sequence>
<comment type="caution">
    <text evidence="2">The sequence shown here is derived from an EMBL/GenBank/DDBJ whole genome shotgun (WGS) entry which is preliminary data.</text>
</comment>
<dbReference type="EMBL" id="JAIWOZ010000007">
    <property type="protein sequence ID" value="KAH6603715.1"/>
    <property type="molecule type" value="Genomic_DNA"/>
</dbReference>
<evidence type="ECO:0000313" key="3">
    <source>
        <dbReference type="Proteomes" id="UP000827724"/>
    </source>
</evidence>
<name>A0A9P8QFG3_9HYPO</name>
<dbReference type="AlphaFoldDB" id="A0A9P8QFG3"/>
<gene>
    <name evidence="2" type="ORF">Trco_008490</name>
</gene>
<evidence type="ECO:0000313" key="2">
    <source>
        <dbReference type="EMBL" id="KAH6603715.1"/>
    </source>
</evidence>
<dbReference type="PANTHER" id="PTHR40260">
    <property type="entry name" value="BLR8190 PROTEIN"/>
    <property type="match status" value="1"/>
</dbReference>
<dbReference type="GO" id="GO:0016491">
    <property type="term" value="F:oxidoreductase activity"/>
    <property type="evidence" value="ECO:0007669"/>
    <property type="project" value="InterPro"/>
</dbReference>
<dbReference type="SUPFAM" id="SSF54909">
    <property type="entry name" value="Dimeric alpha+beta barrel"/>
    <property type="match status" value="1"/>
</dbReference>
<organism evidence="2 3">
    <name type="scientific">Trichoderma cornu-damae</name>
    <dbReference type="NCBI Taxonomy" id="654480"/>
    <lineage>
        <taxon>Eukaryota</taxon>
        <taxon>Fungi</taxon>
        <taxon>Dikarya</taxon>
        <taxon>Ascomycota</taxon>
        <taxon>Pezizomycotina</taxon>
        <taxon>Sordariomycetes</taxon>
        <taxon>Hypocreomycetidae</taxon>
        <taxon>Hypocreales</taxon>
        <taxon>Hypocreaceae</taxon>
        <taxon>Trichoderma</taxon>
    </lineage>
</organism>
<evidence type="ECO:0008006" key="4">
    <source>
        <dbReference type="Google" id="ProtNLM"/>
    </source>
</evidence>
<reference evidence="2" key="1">
    <citation type="submission" date="2021-08" db="EMBL/GenBank/DDBJ databases">
        <title>Chromosome-Level Trichoderma cornu-damae using Hi-C Data.</title>
        <authorList>
            <person name="Kim C.S."/>
        </authorList>
    </citation>
    <scope>NUCLEOTIDE SEQUENCE</scope>
    <source>
        <strain evidence="2">KA19-0412C</strain>
    </source>
</reference>
<dbReference type="Proteomes" id="UP000827724">
    <property type="component" value="Unassembled WGS sequence"/>
</dbReference>
<dbReference type="InterPro" id="IPR009799">
    <property type="entry name" value="EthD_dom"/>
</dbReference>
<proteinExistence type="inferred from homology"/>